<dbReference type="RefSeq" id="WP_015779307.1">
    <property type="nucleotide sequence ID" value="NC_013169.1"/>
</dbReference>
<dbReference type="SUPFAM" id="SSF46785">
    <property type="entry name" value="Winged helix' DNA-binding domain"/>
    <property type="match status" value="1"/>
</dbReference>
<dbReference type="InterPro" id="IPR036388">
    <property type="entry name" value="WH-like_DNA-bd_sf"/>
</dbReference>
<dbReference type="InterPro" id="IPR011991">
    <property type="entry name" value="ArsR-like_HTH"/>
</dbReference>
<name>C7NHK5_KYTSD</name>
<dbReference type="CDD" id="cd00090">
    <property type="entry name" value="HTH_ARSR"/>
    <property type="match status" value="1"/>
</dbReference>
<dbReference type="Proteomes" id="UP000006666">
    <property type="component" value="Chromosome"/>
</dbReference>
<accession>C7NHK5</accession>
<dbReference type="KEGG" id="kse:Ksed_13330"/>
<dbReference type="AlphaFoldDB" id="C7NHK5"/>
<feature type="region of interest" description="Disordered" evidence="1">
    <location>
        <begin position="1"/>
        <end position="21"/>
    </location>
</feature>
<keyword evidence="3" id="KW-1185">Reference proteome</keyword>
<proteinExistence type="predicted"/>
<dbReference type="InterPro" id="IPR050313">
    <property type="entry name" value="Carb_Metab_HTH_regulators"/>
</dbReference>
<dbReference type="PANTHER" id="PTHR30363:SF28">
    <property type="entry name" value="TRANSCRIPTIONAL REGULATORY PROTEIN-RELATED"/>
    <property type="match status" value="1"/>
</dbReference>
<dbReference type="HOGENOM" id="CLU_078469_0_0_11"/>
<dbReference type="InterPro" id="IPR036390">
    <property type="entry name" value="WH_DNA-bd_sf"/>
</dbReference>
<gene>
    <name evidence="2" type="ordered locus">Ksed_13330</name>
</gene>
<organism evidence="2 3">
    <name type="scientific">Kytococcus sedentarius (strain ATCC 14392 / DSM 20547 / JCM 11482 / CCUG 33030 / NBRC 15357 / NCTC 11040 / CCM 314 / 541)</name>
    <name type="common">Micrococcus sedentarius</name>
    <dbReference type="NCBI Taxonomy" id="478801"/>
    <lineage>
        <taxon>Bacteria</taxon>
        <taxon>Bacillati</taxon>
        <taxon>Actinomycetota</taxon>
        <taxon>Actinomycetes</taxon>
        <taxon>Micrococcales</taxon>
        <taxon>Kytococcaceae</taxon>
        <taxon>Kytococcus</taxon>
    </lineage>
</organism>
<sequence>MSEQARTTRDRVRSAVSQDGPITARELSEQLDLTPAAVRRHLDALAAEGTITEHEPTVTAGHRGRGRPARAWVLSDEGQATLPTAYDAVALEVLTFLEQTQGPQAVEQYARDRARRLVSQYAEQVERAGDDPLDRAAALSSALRQDGFASSVREVPQVRGLQLCQGHCPVQNVAEAFPTLCEAEADAFSELLGVHVQRLQTLPAGGHVCTTFVPAATVTDRPQVSDTTTHPTTEERSR</sequence>
<evidence type="ECO:0000256" key="1">
    <source>
        <dbReference type="SAM" id="MobiDB-lite"/>
    </source>
</evidence>
<protein>
    <submittedName>
        <fullName evidence="2">Predicted transcriptional regulator</fullName>
    </submittedName>
</protein>
<reference evidence="2 3" key="1">
    <citation type="journal article" date="2009" name="Stand. Genomic Sci.">
        <title>Complete genome sequence of Kytococcus sedentarius type strain (541).</title>
        <authorList>
            <person name="Sims D."/>
            <person name="Brettin T."/>
            <person name="Detter J.C."/>
            <person name="Han C."/>
            <person name="Lapidus A."/>
            <person name="Copeland A."/>
            <person name="Glavina Del Rio T."/>
            <person name="Nolan M."/>
            <person name="Chen F."/>
            <person name="Lucas S."/>
            <person name="Tice H."/>
            <person name="Cheng J.F."/>
            <person name="Bruce D."/>
            <person name="Goodwin L."/>
            <person name="Pitluck S."/>
            <person name="Ovchinnikova G."/>
            <person name="Pati A."/>
            <person name="Ivanova N."/>
            <person name="Mavrommatis K."/>
            <person name="Chen A."/>
            <person name="Palaniappan K."/>
            <person name="D'haeseleer P."/>
            <person name="Chain P."/>
            <person name="Bristow J."/>
            <person name="Eisen J.A."/>
            <person name="Markowitz V."/>
            <person name="Hugenholtz P."/>
            <person name="Schneider S."/>
            <person name="Goker M."/>
            <person name="Pukall R."/>
            <person name="Kyrpides N.C."/>
            <person name="Klenk H.P."/>
        </authorList>
    </citation>
    <scope>NUCLEOTIDE SEQUENCE [LARGE SCALE GENOMIC DNA]</scope>
    <source>
        <strain evidence="3">ATCC 14392 / DSM 20547 / JCM 11482 / CCUG 33030 / NBRC 15357 / NCTC 11040 / CCM 314 / 541</strain>
    </source>
</reference>
<dbReference type="PANTHER" id="PTHR30363">
    <property type="entry name" value="HTH-TYPE TRANSCRIPTIONAL REGULATOR SRLR-RELATED"/>
    <property type="match status" value="1"/>
</dbReference>
<evidence type="ECO:0000313" key="2">
    <source>
        <dbReference type="EMBL" id="ACV06362.1"/>
    </source>
</evidence>
<dbReference type="eggNOG" id="COG2345">
    <property type="taxonomic scope" value="Bacteria"/>
</dbReference>
<dbReference type="Pfam" id="PF13412">
    <property type="entry name" value="HTH_24"/>
    <property type="match status" value="1"/>
</dbReference>
<dbReference type="Gene3D" id="1.10.10.10">
    <property type="entry name" value="Winged helix-like DNA-binding domain superfamily/Winged helix DNA-binding domain"/>
    <property type="match status" value="1"/>
</dbReference>
<feature type="compositionally biased region" description="Basic and acidic residues" evidence="1">
    <location>
        <begin position="1"/>
        <end position="13"/>
    </location>
</feature>
<dbReference type="EMBL" id="CP001686">
    <property type="protein sequence ID" value="ACV06362.1"/>
    <property type="molecule type" value="Genomic_DNA"/>
</dbReference>
<dbReference type="STRING" id="478801.Ksed_13330"/>
<evidence type="ECO:0000313" key="3">
    <source>
        <dbReference type="Proteomes" id="UP000006666"/>
    </source>
</evidence>